<dbReference type="RefSeq" id="WP_246290899.1">
    <property type="nucleotide sequence ID" value="NZ_CADIKI010000007.1"/>
</dbReference>
<sequence length="67" mass="7500">MLQVVTEHYVTNALANVVRRAHRQLLIVMLAMAIVAFQQLGAIDRDAKSQQQDSMPRLYCATAMRAA</sequence>
<protein>
    <submittedName>
        <fullName evidence="2">Uncharacterized protein</fullName>
    </submittedName>
</protein>
<keyword evidence="1" id="KW-0472">Membrane</keyword>
<name>A0A6J5G050_9BURK</name>
<proteinExistence type="predicted"/>
<evidence type="ECO:0000313" key="3">
    <source>
        <dbReference type="Proteomes" id="UP000494252"/>
    </source>
</evidence>
<reference evidence="2 3" key="1">
    <citation type="submission" date="2020-04" db="EMBL/GenBank/DDBJ databases">
        <authorList>
            <person name="De Canck E."/>
        </authorList>
    </citation>
    <scope>NUCLEOTIDE SEQUENCE [LARGE SCALE GENOMIC DNA]</scope>
    <source>
        <strain evidence="2 3">LMG 27177</strain>
    </source>
</reference>
<evidence type="ECO:0000256" key="1">
    <source>
        <dbReference type="SAM" id="Phobius"/>
    </source>
</evidence>
<accession>A0A6J5G050</accession>
<keyword evidence="1" id="KW-1133">Transmembrane helix</keyword>
<feature type="transmembrane region" description="Helical" evidence="1">
    <location>
        <begin position="25"/>
        <end position="43"/>
    </location>
</feature>
<gene>
    <name evidence="2" type="ORF">LMG27177_02769</name>
</gene>
<evidence type="ECO:0000313" key="2">
    <source>
        <dbReference type="EMBL" id="CAB3790198.1"/>
    </source>
</evidence>
<dbReference type="EMBL" id="CADIKI010000007">
    <property type="protein sequence ID" value="CAB3790198.1"/>
    <property type="molecule type" value="Genomic_DNA"/>
</dbReference>
<organism evidence="2 3">
    <name type="scientific">Paraburkholderia fynbosensis</name>
    <dbReference type="NCBI Taxonomy" id="1200993"/>
    <lineage>
        <taxon>Bacteria</taxon>
        <taxon>Pseudomonadati</taxon>
        <taxon>Pseudomonadota</taxon>
        <taxon>Betaproteobacteria</taxon>
        <taxon>Burkholderiales</taxon>
        <taxon>Burkholderiaceae</taxon>
        <taxon>Paraburkholderia</taxon>
    </lineage>
</organism>
<keyword evidence="3" id="KW-1185">Reference proteome</keyword>
<keyword evidence="1" id="KW-0812">Transmembrane</keyword>
<dbReference type="AlphaFoldDB" id="A0A6J5G050"/>
<dbReference type="Proteomes" id="UP000494252">
    <property type="component" value="Unassembled WGS sequence"/>
</dbReference>